<feature type="transmembrane region" description="Helical" evidence="6">
    <location>
        <begin position="387"/>
        <end position="407"/>
    </location>
</feature>
<evidence type="ECO:0000256" key="5">
    <source>
        <dbReference type="ARBA" id="ARBA00023136"/>
    </source>
</evidence>
<feature type="transmembrane region" description="Helical" evidence="6">
    <location>
        <begin position="322"/>
        <end position="345"/>
    </location>
</feature>
<keyword evidence="4 6" id="KW-1133">Transmembrane helix</keyword>
<keyword evidence="3 6" id="KW-0812">Transmembrane</keyword>
<proteinExistence type="predicted"/>
<organism evidence="7 8">
    <name type="scientific">Eiseniibacteriota bacterium</name>
    <dbReference type="NCBI Taxonomy" id="2212470"/>
    <lineage>
        <taxon>Bacteria</taxon>
        <taxon>Candidatus Eiseniibacteriota</taxon>
    </lineage>
</organism>
<evidence type="ECO:0000256" key="1">
    <source>
        <dbReference type="ARBA" id="ARBA00004651"/>
    </source>
</evidence>
<dbReference type="PANTHER" id="PTHR30250">
    <property type="entry name" value="PST FAMILY PREDICTED COLANIC ACID TRANSPORTER"/>
    <property type="match status" value="1"/>
</dbReference>
<protein>
    <submittedName>
        <fullName evidence="7">Oligosaccharide flippase family protein</fullName>
    </submittedName>
</protein>
<evidence type="ECO:0000256" key="6">
    <source>
        <dbReference type="SAM" id="Phobius"/>
    </source>
</evidence>
<feature type="transmembrane region" description="Helical" evidence="6">
    <location>
        <begin position="453"/>
        <end position="471"/>
    </location>
</feature>
<accession>A0A956M3X3</accession>
<reference evidence="7" key="1">
    <citation type="submission" date="2020-04" db="EMBL/GenBank/DDBJ databases">
        <authorList>
            <person name="Zhang T."/>
        </authorList>
    </citation>
    <scope>NUCLEOTIDE SEQUENCE</scope>
    <source>
        <strain evidence="7">HKST-UBA01</strain>
    </source>
</reference>
<feature type="transmembrane region" description="Helical" evidence="6">
    <location>
        <begin position="413"/>
        <end position="432"/>
    </location>
</feature>
<dbReference type="InterPro" id="IPR050833">
    <property type="entry name" value="Poly_Biosynth_Transport"/>
</dbReference>
<feature type="transmembrane region" description="Helical" evidence="6">
    <location>
        <begin position="93"/>
        <end position="116"/>
    </location>
</feature>
<dbReference type="InterPro" id="IPR002797">
    <property type="entry name" value="Polysacc_synth"/>
</dbReference>
<dbReference type="Pfam" id="PF01943">
    <property type="entry name" value="Polysacc_synt"/>
    <property type="match status" value="1"/>
</dbReference>
<feature type="transmembrane region" description="Helical" evidence="6">
    <location>
        <begin position="483"/>
        <end position="502"/>
    </location>
</feature>
<evidence type="ECO:0000256" key="3">
    <source>
        <dbReference type="ARBA" id="ARBA00022692"/>
    </source>
</evidence>
<evidence type="ECO:0000256" key="4">
    <source>
        <dbReference type="ARBA" id="ARBA00022989"/>
    </source>
</evidence>
<gene>
    <name evidence="7" type="ORF">KC729_17795</name>
</gene>
<feature type="transmembrane region" description="Helical" evidence="6">
    <location>
        <begin position="31"/>
        <end position="49"/>
    </location>
</feature>
<sequence>MESESDPASTRAERLSGVALRNVAAATASRVSTVAVGIVLTPIVLAGLGREMYGVAQVVNSLYDFISLLRGGLSAALRRYVTLAHHSNRSEEASLYFAVGFWWSGLLRTGILLLGWAVAWPLGRFLRLPESMHAEATFGIVLIIAATVLADAGAMFEIPIFATGRTAILSLIRAGATWVRLALTIVAFRVFHPTLPVFGAVLIVVELVPLLLIIPIAQRMGVVRSVFPRWTSGSDQARRVLFSYGRLAVLGQAAALLYTSSDSLFIGRIYGAAAVTAYTLGARWSSLIRGFLLASITSLTPLFTQLEAVGESHRTRRALTEVVKLSAAVAVPFCLTPCVVGDILLTKWVGAEYRGSYAYMLAMLAPMTIEVALMPVWMALRARGRIGWLAVGDMVVAIGNVLISLVLALGFKLGLLGFALGNTFAMLAKQLVLRPRAARRDPEFPPARDYIGALPRALLGGAPALFALYLARPYCERGVPELIVGAGAAGLLCLAGSLYATLGTSGIRTLRRRFG</sequence>
<comment type="caution">
    <text evidence="7">The sequence shown here is derived from an EMBL/GenBank/DDBJ whole genome shotgun (WGS) entry which is preliminary data.</text>
</comment>
<name>A0A956M3X3_UNCEI</name>
<dbReference type="AlphaFoldDB" id="A0A956M3X3"/>
<reference evidence="7" key="2">
    <citation type="journal article" date="2021" name="Microbiome">
        <title>Successional dynamics and alternative stable states in a saline activated sludge microbial community over 9 years.</title>
        <authorList>
            <person name="Wang Y."/>
            <person name="Ye J."/>
            <person name="Ju F."/>
            <person name="Liu L."/>
            <person name="Boyd J.A."/>
            <person name="Deng Y."/>
            <person name="Parks D.H."/>
            <person name="Jiang X."/>
            <person name="Yin X."/>
            <person name="Woodcroft B.J."/>
            <person name="Tyson G.W."/>
            <person name="Hugenholtz P."/>
            <person name="Polz M.F."/>
            <person name="Zhang T."/>
        </authorList>
    </citation>
    <scope>NUCLEOTIDE SEQUENCE</scope>
    <source>
        <strain evidence="7">HKST-UBA01</strain>
    </source>
</reference>
<comment type="subcellular location">
    <subcellularLocation>
        <location evidence="1">Cell membrane</location>
        <topology evidence="1">Multi-pass membrane protein</topology>
    </subcellularLocation>
</comment>
<dbReference type="EMBL" id="JAGQHR010000740">
    <property type="protein sequence ID" value="MCA9729545.1"/>
    <property type="molecule type" value="Genomic_DNA"/>
</dbReference>
<dbReference type="GO" id="GO:0005886">
    <property type="term" value="C:plasma membrane"/>
    <property type="evidence" value="ECO:0007669"/>
    <property type="project" value="UniProtKB-SubCell"/>
</dbReference>
<feature type="transmembrane region" description="Helical" evidence="6">
    <location>
        <begin position="168"/>
        <end position="191"/>
    </location>
</feature>
<feature type="transmembrane region" description="Helical" evidence="6">
    <location>
        <begin position="357"/>
        <end position="380"/>
    </location>
</feature>
<keyword evidence="2" id="KW-1003">Cell membrane</keyword>
<feature type="transmembrane region" description="Helical" evidence="6">
    <location>
        <begin position="197"/>
        <end position="218"/>
    </location>
</feature>
<keyword evidence="5 6" id="KW-0472">Membrane</keyword>
<evidence type="ECO:0000256" key="2">
    <source>
        <dbReference type="ARBA" id="ARBA00022475"/>
    </source>
</evidence>
<dbReference type="PANTHER" id="PTHR30250:SF26">
    <property type="entry name" value="PSMA PROTEIN"/>
    <property type="match status" value="1"/>
</dbReference>
<dbReference type="Proteomes" id="UP000697710">
    <property type="component" value="Unassembled WGS sequence"/>
</dbReference>
<feature type="transmembrane region" description="Helical" evidence="6">
    <location>
        <begin position="136"/>
        <end position="156"/>
    </location>
</feature>
<evidence type="ECO:0000313" key="8">
    <source>
        <dbReference type="Proteomes" id="UP000697710"/>
    </source>
</evidence>
<evidence type="ECO:0000313" key="7">
    <source>
        <dbReference type="EMBL" id="MCA9729545.1"/>
    </source>
</evidence>